<dbReference type="RefSeq" id="XP_025387909.1">
    <property type="nucleotide sequence ID" value="XM_025533042.1"/>
</dbReference>
<dbReference type="EMBL" id="MSFU01000013">
    <property type="protein sequence ID" value="PWY72756.1"/>
    <property type="molecule type" value="Genomic_DNA"/>
</dbReference>
<reference evidence="1" key="1">
    <citation type="submission" date="2016-12" db="EMBL/GenBank/DDBJ databases">
        <title>The genomes of Aspergillus section Nigri reveals drivers in fungal speciation.</title>
        <authorList>
            <consortium name="DOE Joint Genome Institute"/>
            <person name="Vesth T.C."/>
            <person name="Nybo J."/>
            <person name="Theobald S."/>
            <person name="Brandl J."/>
            <person name="Frisvad J.C."/>
            <person name="Nielsen K.F."/>
            <person name="Lyhne E.K."/>
            <person name="Kogle M.E."/>
            <person name="Kuo A."/>
            <person name="Riley R."/>
            <person name="Clum A."/>
            <person name="Nolan M."/>
            <person name="Lipzen A."/>
            <person name="Salamov A."/>
            <person name="Henrissat B."/>
            <person name="Wiebenga A."/>
            <person name="De vries R.P."/>
            <person name="Grigoriev I.V."/>
            <person name="Mortensen U.H."/>
            <person name="Andersen M.R."/>
            <person name="Baker S.E."/>
        </authorList>
    </citation>
    <scope>NUCLEOTIDE SEQUENCE</scope>
    <source>
        <strain evidence="1">CBS 122712</strain>
    </source>
</reference>
<gene>
    <name evidence="1" type="ORF">BO83DRAFT_39492</name>
</gene>
<dbReference type="AlphaFoldDB" id="A0A317VEI9"/>
<organism evidence="1 2">
    <name type="scientific">Aspergillus eucalypticola (strain CBS 122712 / IBT 29274)</name>
    <dbReference type="NCBI Taxonomy" id="1448314"/>
    <lineage>
        <taxon>Eukaryota</taxon>
        <taxon>Fungi</taxon>
        <taxon>Dikarya</taxon>
        <taxon>Ascomycota</taxon>
        <taxon>Pezizomycotina</taxon>
        <taxon>Eurotiomycetes</taxon>
        <taxon>Eurotiomycetidae</taxon>
        <taxon>Eurotiales</taxon>
        <taxon>Aspergillaceae</taxon>
        <taxon>Aspergillus</taxon>
        <taxon>Aspergillus subgen. Circumdati</taxon>
    </lineage>
</organism>
<evidence type="ECO:0000313" key="1">
    <source>
        <dbReference type="EMBL" id="PWY72756.1"/>
    </source>
</evidence>
<name>A0A317VEI9_ASPEC</name>
<sequence length="126" mass="14689">MLNKHCDMVWPQSSSSDQDSIDINVYNPENHVVINKATVAVQQAQKGDPKGGAVCQLQRICRSKHVLRNYPDEPPKVFEPFLNSKAWWLRYCHALTARYCQFSKLWVRWATPKRPREYRPHGGVMH</sequence>
<dbReference type="VEuPathDB" id="FungiDB:BO83DRAFT_39492"/>
<proteinExistence type="predicted"/>
<protein>
    <submittedName>
        <fullName evidence="1">Uncharacterized protein</fullName>
    </submittedName>
</protein>
<keyword evidence="2" id="KW-1185">Reference proteome</keyword>
<dbReference type="Proteomes" id="UP000246171">
    <property type="component" value="Unassembled WGS sequence"/>
</dbReference>
<comment type="caution">
    <text evidence="1">The sequence shown here is derived from an EMBL/GenBank/DDBJ whole genome shotgun (WGS) entry which is preliminary data.</text>
</comment>
<dbReference type="GeneID" id="37055004"/>
<accession>A0A317VEI9</accession>
<evidence type="ECO:0000313" key="2">
    <source>
        <dbReference type="Proteomes" id="UP000246171"/>
    </source>
</evidence>